<organism evidence="3 4">
    <name type="scientific">Edaphochlamys debaryana</name>
    <dbReference type="NCBI Taxonomy" id="47281"/>
    <lineage>
        <taxon>Eukaryota</taxon>
        <taxon>Viridiplantae</taxon>
        <taxon>Chlorophyta</taxon>
        <taxon>core chlorophytes</taxon>
        <taxon>Chlorophyceae</taxon>
        <taxon>CS clade</taxon>
        <taxon>Chlamydomonadales</taxon>
        <taxon>Chlamydomonadales incertae sedis</taxon>
        <taxon>Edaphochlamys</taxon>
    </lineage>
</organism>
<accession>A0A836BP74</accession>
<sequence length="270" mass="29721">MRASVLLSSIAASLPTFLPSRARALKYTAAISLGALLVYVAGTTVSFVVQLFEVSAAEASKFIQVLLPLLQRPVLDLDFLPDEFQRLPPTPEGVYEYAPASYHPFLFRRSPSLPGAWEWSDGLGVWFDTDNFRDSTQGVPEPPALIFILRLHVEALIRRRRAGPPRRRLPPPIDTAKTNRRLDAAPDCLCCPISHALMRVPVVAPSGATYEHECIQRWVQQQHTDPVNGAPLSEEDLYPNLALRHLIETWLGGTAELTDGEGDGGPGRGP</sequence>
<dbReference type="SUPFAM" id="SSF57850">
    <property type="entry name" value="RING/U-box"/>
    <property type="match status" value="1"/>
</dbReference>
<keyword evidence="1" id="KW-0812">Transmembrane</keyword>
<dbReference type="EMBL" id="JAEHOE010000222">
    <property type="protein sequence ID" value="KAG2482454.1"/>
    <property type="molecule type" value="Genomic_DNA"/>
</dbReference>
<evidence type="ECO:0000256" key="1">
    <source>
        <dbReference type="SAM" id="Phobius"/>
    </source>
</evidence>
<keyword evidence="1" id="KW-0472">Membrane</keyword>
<keyword evidence="4" id="KW-1185">Reference proteome</keyword>
<dbReference type="SMART" id="SM00504">
    <property type="entry name" value="Ubox"/>
    <property type="match status" value="1"/>
</dbReference>
<evidence type="ECO:0000259" key="2">
    <source>
        <dbReference type="PROSITE" id="PS51698"/>
    </source>
</evidence>
<name>A0A836BP74_9CHLO</name>
<dbReference type="PROSITE" id="PS51698">
    <property type="entry name" value="U_BOX"/>
    <property type="match status" value="1"/>
</dbReference>
<feature type="domain" description="U-box" evidence="2">
    <location>
        <begin position="184"/>
        <end position="257"/>
    </location>
</feature>
<dbReference type="PANTHER" id="PTHR46573:SF1">
    <property type="entry name" value="WD REPEAT, SAM AND U-BOX DOMAIN-CONTAINING PROTEIN 1"/>
    <property type="match status" value="1"/>
</dbReference>
<dbReference type="UniPathway" id="UPA00143"/>
<dbReference type="InterPro" id="IPR013083">
    <property type="entry name" value="Znf_RING/FYVE/PHD"/>
</dbReference>
<dbReference type="InterPro" id="IPR052085">
    <property type="entry name" value="WD-SAM-U-box"/>
</dbReference>
<dbReference type="PANTHER" id="PTHR46573">
    <property type="entry name" value="WD REPEAT, SAM AND U-BOX DOMAIN-CONTAINING PROTEIN 1"/>
    <property type="match status" value="1"/>
</dbReference>
<dbReference type="Gene3D" id="3.30.40.10">
    <property type="entry name" value="Zinc/RING finger domain, C3HC4 (zinc finger)"/>
    <property type="match status" value="1"/>
</dbReference>
<reference evidence="3" key="1">
    <citation type="journal article" date="2020" name="bioRxiv">
        <title>Comparative genomics of Chlamydomonas.</title>
        <authorList>
            <person name="Craig R.J."/>
            <person name="Hasan A.R."/>
            <person name="Ness R.W."/>
            <person name="Keightley P.D."/>
        </authorList>
    </citation>
    <scope>NUCLEOTIDE SEQUENCE</scope>
    <source>
        <strain evidence="3">CCAP 11/70</strain>
    </source>
</reference>
<dbReference type="Pfam" id="PF04564">
    <property type="entry name" value="U-box"/>
    <property type="match status" value="1"/>
</dbReference>
<dbReference type="GO" id="GO:0004842">
    <property type="term" value="F:ubiquitin-protein transferase activity"/>
    <property type="evidence" value="ECO:0007669"/>
    <property type="project" value="InterPro"/>
</dbReference>
<evidence type="ECO:0000313" key="4">
    <source>
        <dbReference type="Proteomes" id="UP000612055"/>
    </source>
</evidence>
<gene>
    <name evidence="3" type="ORF">HYH03_018623</name>
</gene>
<dbReference type="GO" id="GO:0016567">
    <property type="term" value="P:protein ubiquitination"/>
    <property type="evidence" value="ECO:0007669"/>
    <property type="project" value="UniProtKB-UniPathway"/>
</dbReference>
<dbReference type="OrthoDB" id="10064100at2759"/>
<keyword evidence="1" id="KW-1133">Transmembrane helix</keyword>
<dbReference type="AlphaFoldDB" id="A0A836BP74"/>
<dbReference type="InterPro" id="IPR003613">
    <property type="entry name" value="Ubox_domain"/>
</dbReference>
<dbReference type="Proteomes" id="UP000612055">
    <property type="component" value="Unassembled WGS sequence"/>
</dbReference>
<feature type="transmembrane region" description="Helical" evidence="1">
    <location>
        <begin position="34"/>
        <end position="52"/>
    </location>
</feature>
<comment type="caution">
    <text evidence="3">The sequence shown here is derived from an EMBL/GenBank/DDBJ whole genome shotgun (WGS) entry which is preliminary data.</text>
</comment>
<proteinExistence type="predicted"/>
<protein>
    <recommendedName>
        <fullName evidence="2">U-box domain-containing protein</fullName>
    </recommendedName>
</protein>
<evidence type="ECO:0000313" key="3">
    <source>
        <dbReference type="EMBL" id="KAG2482454.1"/>
    </source>
</evidence>